<dbReference type="PROSITE" id="PS01129">
    <property type="entry name" value="PSI_RLU"/>
    <property type="match status" value="1"/>
</dbReference>
<dbReference type="EMBL" id="GG663750">
    <property type="protein sequence ID" value="EEH51766.1"/>
    <property type="molecule type" value="Genomic_DNA"/>
</dbReference>
<dbReference type="PANTHER" id="PTHR21600">
    <property type="entry name" value="MITOCHONDRIAL RNA PSEUDOURIDINE SYNTHASE"/>
    <property type="match status" value="1"/>
</dbReference>
<feature type="region of interest" description="Disordered" evidence="4">
    <location>
        <begin position="304"/>
        <end position="360"/>
    </location>
</feature>
<evidence type="ECO:0000313" key="7">
    <source>
        <dbReference type="Proteomes" id="UP000001876"/>
    </source>
</evidence>
<dbReference type="OMA" id="YAPEGCE"/>
<comment type="similarity">
    <text evidence="2">Belongs to the pseudouridine synthase RluA family.</text>
</comment>
<dbReference type="Gene3D" id="3.30.2350.10">
    <property type="entry name" value="Pseudouridine synthase"/>
    <property type="match status" value="1"/>
</dbReference>
<dbReference type="OrthoDB" id="418349at2759"/>
<dbReference type="GO" id="GO:0003723">
    <property type="term" value="F:RNA binding"/>
    <property type="evidence" value="ECO:0007669"/>
    <property type="project" value="InterPro"/>
</dbReference>
<gene>
    <name evidence="6" type="ORF">MICPUCDRAFT_36806</name>
</gene>
<dbReference type="InterPro" id="IPR020103">
    <property type="entry name" value="PsdUridine_synth_cat_dom_sf"/>
</dbReference>
<evidence type="ECO:0000259" key="5">
    <source>
        <dbReference type="Pfam" id="PF00849"/>
    </source>
</evidence>
<reference evidence="6 7" key="1">
    <citation type="journal article" date="2009" name="Science">
        <title>Green evolution and dynamic adaptations revealed by genomes of the marine picoeukaryotes Micromonas.</title>
        <authorList>
            <person name="Worden A.Z."/>
            <person name="Lee J.H."/>
            <person name="Mock T."/>
            <person name="Rouze P."/>
            <person name="Simmons M.P."/>
            <person name="Aerts A.L."/>
            <person name="Allen A.E."/>
            <person name="Cuvelier M.L."/>
            <person name="Derelle E."/>
            <person name="Everett M.V."/>
            <person name="Foulon E."/>
            <person name="Grimwood J."/>
            <person name="Gundlach H."/>
            <person name="Henrissat B."/>
            <person name="Napoli C."/>
            <person name="McDonald S.M."/>
            <person name="Parker M.S."/>
            <person name="Rombauts S."/>
            <person name="Salamov A."/>
            <person name="Von Dassow P."/>
            <person name="Badger J.H."/>
            <person name="Coutinho P.M."/>
            <person name="Demir E."/>
            <person name="Dubchak I."/>
            <person name="Gentemann C."/>
            <person name="Eikrem W."/>
            <person name="Gready J.E."/>
            <person name="John U."/>
            <person name="Lanier W."/>
            <person name="Lindquist E.A."/>
            <person name="Lucas S."/>
            <person name="Mayer K.F."/>
            <person name="Moreau H."/>
            <person name="Not F."/>
            <person name="Otillar R."/>
            <person name="Panaud O."/>
            <person name="Pangilinan J."/>
            <person name="Paulsen I."/>
            <person name="Piegu B."/>
            <person name="Poliakov A."/>
            <person name="Robbens S."/>
            <person name="Schmutz J."/>
            <person name="Toulza E."/>
            <person name="Wyss T."/>
            <person name="Zelensky A."/>
            <person name="Zhou K."/>
            <person name="Armbrust E.V."/>
            <person name="Bhattacharya D."/>
            <person name="Goodenough U.W."/>
            <person name="Van de Peer Y."/>
            <person name="Grigoriev I.V."/>
        </authorList>
    </citation>
    <scope>NUCLEOTIDE SEQUENCE [LARGE SCALE GENOMIC DNA]</scope>
    <source>
        <strain evidence="6 7">CCMP1545</strain>
    </source>
</reference>
<evidence type="ECO:0000256" key="1">
    <source>
        <dbReference type="ARBA" id="ARBA00000073"/>
    </source>
</evidence>
<dbReference type="GO" id="GO:0000455">
    <property type="term" value="P:enzyme-directed rRNA pseudouridine synthesis"/>
    <property type="evidence" value="ECO:0007669"/>
    <property type="project" value="TreeGrafter"/>
</dbReference>
<feature type="compositionally biased region" description="Basic residues" evidence="4">
    <location>
        <begin position="331"/>
        <end position="341"/>
    </location>
</feature>
<dbReference type="GO" id="GO:0009982">
    <property type="term" value="F:pseudouridine synthase activity"/>
    <property type="evidence" value="ECO:0007669"/>
    <property type="project" value="InterPro"/>
</dbReference>
<dbReference type="AlphaFoldDB" id="C1N7S8"/>
<sequence length="360" mass="38629">MTARAVAKSLNVDLETVTRLVRHELRDVPLRPDPAPLTVLYEDEHVLAVDKPPGVMTYPAHRLRGGSVVNRAVHHLRGVTRDGSGGGAGFGFGAATEPIAVHRLDLETSGVLMLAKDKPSASALQGAFERREARKTYLAVCAILEDAANASDESDDDFDFERHPGHRRRERRRRAVHTRGDAGREAREHRFTGKRIVGTALVLARPLTGRTHQVRLHLAHAGLPIVGDALYGYDDALRPASGGFEGRMALHAWNLAVKHPRTKNTMRLAVDMPADMQALSVGLGLRVEGVLLGDAAAAAAAAGAAKRTSTSARTGSDGAAEAREAVETQRTVRRRATRRASVKGVVRGRRDAAAGVAEDA</sequence>
<dbReference type="InterPro" id="IPR050188">
    <property type="entry name" value="RluA_PseudoU_synthase"/>
</dbReference>
<evidence type="ECO:0000313" key="6">
    <source>
        <dbReference type="EMBL" id="EEH51766.1"/>
    </source>
</evidence>
<proteinExistence type="inferred from homology"/>
<keyword evidence="3" id="KW-0413">Isomerase</keyword>
<accession>C1N7S8</accession>
<comment type="catalytic activity">
    <reaction evidence="1">
        <text>a uridine in RNA = a pseudouridine in RNA</text>
        <dbReference type="Rhea" id="RHEA:48348"/>
        <dbReference type="Rhea" id="RHEA-COMP:12068"/>
        <dbReference type="Rhea" id="RHEA-COMP:12069"/>
        <dbReference type="ChEBI" id="CHEBI:65314"/>
        <dbReference type="ChEBI" id="CHEBI:65315"/>
    </reaction>
</comment>
<evidence type="ECO:0000256" key="2">
    <source>
        <dbReference type="ARBA" id="ARBA00010876"/>
    </source>
</evidence>
<evidence type="ECO:0000256" key="3">
    <source>
        <dbReference type="ARBA" id="ARBA00023235"/>
    </source>
</evidence>
<dbReference type="PANTHER" id="PTHR21600:SF44">
    <property type="entry name" value="RIBOSOMAL LARGE SUBUNIT PSEUDOURIDINE SYNTHASE D"/>
    <property type="match status" value="1"/>
</dbReference>
<dbReference type="CDD" id="cd02869">
    <property type="entry name" value="PseudoU_synth_RluA_like"/>
    <property type="match status" value="1"/>
</dbReference>
<feature type="region of interest" description="Disordered" evidence="4">
    <location>
        <begin position="152"/>
        <end position="186"/>
    </location>
</feature>
<dbReference type="Pfam" id="PF00849">
    <property type="entry name" value="PseudoU_synth_2"/>
    <property type="match status" value="1"/>
</dbReference>
<dbReference type="eggNOG" id="KOG1919">
    <property type="taxonomic scope" value="Eukaryota"/>
</dbReference>
<dbReference type="Proteomes" id="UP000001876">
    <property type="component" value="Unassembled WGS sequence"/>
</dbReference>
<dbReference type="KEGG" id="mpp:MICPUCDRAFT_36806"/>
<evidence type="ECO:0000256" key="4">
    <source>
        <dbReference type="SAM" id="MobiDB-lite"/>
    </source>
</evidence>
<dbReference type="GeneID" id="9689403"/>
<keyword evidence="7" id="KW-1185">Reference proteome</keyword>
<dbReference type="InterPro" id="IPR006145">
    <property type="entry name" value="PsdUridine_synth_RsuA/RluA"/>
</dbReference>
<name>C1N7S8_MICPC</name>
<dbReference type="InterPro" id="IPR006224">
    <property type="entry name" value="PsdUridine_synth_RluA-like_CS"/>
</dbReference>
<dbReference type="RefSeq" id="XP_003064144.1">
    <property type="nucleotide sequence ID" value="XM_003064098.1"/>
</dbReference>
<feature type="compositionally biased region" description="Basic residues" evidence="4">
    <location>
        <begin position="164"/>
        <end position="177"/>
    </location>
</feature>
<feature type="domain" description="Pseudouridine synthase RsuA/RluA-like" evidence="5">
    <location>
        <begin position="45"/>
        <end position="220"/>
    </location>
</feature>
<organism evidence="7">
    <name type="scientific">Micromonas pusilla (strain CCMP1545)</name>
    <name type="common">Picoplanktonic green alga</name>
    <dbReference type="NCBI Taxonomy" id="564608"/>
    <lineage>
        <taxon>Eukaryota</taxon>
        <taxon>Viridiplantae</taxon>
        <taxon>Chlorophyta</taxon>
        <taxon>Mamiellophyceae</taxon>
        <taxon>Mamiellales</taxon>
        <taxon>Mamiellaceae</taxon>
        <taxon>Micromonas</taxon>
    </lineage>
</organism>
<protein>
    <submittedName>
        <fullName evidence="6">Predicted protein</fullName>
    </submittedName>
</protein>
<dbReference type="SUPFAM" id="SSF55120">
    <property type="entry name" value="Pseudouridine synthase"/>
    <property type="match status" value="1"/>
</dbReference>